<dbReference type="RefSeq" id="WP_035147089.1">
    <property type="nucleotide sequence ID" value="NZ_JAAZWO010000008.1"/>
</dbReference>
<comment type="caution">
    <text evidence="1">The sequence shown here is derived from an EMBL/GenBank/DDBJ whole genome shotgun (WGS) entry which is preliminary data.</text>
</comment>
<protein>
    <submittedName>
        <fullName evidence="1">Uncharacterized protein</fullName>
    </submittedName>
</protein>
<accession>A0A923ECL1</accession>
<evidence type="ECO:0000313" key="2">
    <source>
        <dbReference type="Proteomes" id="UP000563151"/>
    </source>
</evidence>
<organism evidence="1 2">
    <name type="scientific">Clostridium tetanomorphum</name>
    <dbReference type="NCBI Taxonomy" id="1553"/>
    <lineage>
        <taxon>Bacteria</taxon>
        <taxon>Bacillati</taxon>
        <taxon>Bacillota</taxon>
        <taxon>Clostridia</taxon>
        <taxon>Eubacteriales</taxon>
        <taxon>Clostridiaceae</taxon>
        <taxon>Clostridium</taxon>
    </lineage>
</organism>
<keyword evidence="2" id="KW-1185">Reference proteome</keyword>
<dbReference type="AlphaFoldDB" id="A0A923ECL1"/>
<proteinExistence type="predicted"/>
<dbReference type="EMBL" id="JAAZWO010000008">
    <property type="protein sequence ID" value="MBC2397953.1"/>
    <property type="molecule type" value="Genomic_DNA"/>
</dbReference>
<evidence type="ECO:0000313" key="1">
    <source>
        <dbReference type="EMBL" id="MBC2397953.1"/>
    </source>
</evidence>
<sequence length="62" mass="7344">MKFKNIHILRTIVARKEADPDNQKPHLNVDAIINPPIPRRSGEDITAKVNKLYWQYFKQRCL</sequence>
<dbReference type="Proteomes" id="UP000563151">
    <property type="component" value="Unassembled WGS sequence"/>
</dbReference>
<reference evidence="1 2" key="1">
    <citation type="submission" date="2020-04" db="EMBL/GenBank/DDBJ databases">
        <title>Genomic insights into acetone-butanol-ethanol (ABE) fermentation by sequencing solventogenic clostridia strains.</title>
        <authorList>
            <person name="Brown S."/>
        </authorList>
    </citation>
    <scope>NUCLEOTIDE SEQUENCE [LARGE SCALE GENOMIC DNA]</scope>
    <source>
        <strain evidence="1 2">DJ011</strain>
    </source>
</reference>
<gene>
    <name evidence="1" type="ORF">HGG79_09215</name>
</gene>
<name>A0A923ECL1_CLOTT</name>